<reference evidence="2" key="1">
    <citation type="submission" date="2021-06" db="EMBL/GenBank/DDBJ databases">
        <authorList>
            <person name="Kallberg Y."/>
            <person name="Tangrot J."/>
            <person name="Rosling A."/>
        </authorList>
    </citation>
    <scope>NUCLEOTIDE SEQUENCE</scope>
    <source>
        <strain evidence="2">CL551</strain>
    </source>
</reference>
<comment type="caution">
    <text evidence="2">The sequence shown here is derived from an EMBL/GenBank/DDBJ whole genome shotgun (WGS) entry which is preliminary data.</text>
</comment>
<dbReference type="SUPFAM" id="SSF81901">
    <property type="entry name" value="HCP-like"/>
    <property type="match status" value="1"/>
</dbReference>
<dbReference type="PANTHER" id="PTHR43628">
    <property type="entry name" value="ACTIVATOR OF C KINASE PROTEIN 1-RELATED"/>
    <property type="match status" value="1"/>
</dbReference>
<accession>A0A9N9CTQ9</accession>
<keyword evidence="3" id="KW-1185">Reference proteome</keyword>
<proteinExistence type="predicted"/>
<dbReference type="SMART" id="SM00671">
    <property type="entry name" value="SEL1"/>
    <property type="match status" value="2"/>
</dbReference>
<evidence type="ECO:0000313" key="3">
    <source>
        <dbReference type="Proteomes" id="UP000789342"/>
    </source>
</evidence>
<dbReference type="Pfam" id="PF08238">
    <property type="entry name" value="Sel1"/>
    <property type="match status" value="2"/>
</dbReference>
<evidence type="ECO:0000313" key="2">
    <source>
        <dbReference type="EMBL" id="CAG8614814.1"/>
    </source>
</evidence>
<dbReference type="Proteomes" id="UP000789342">
    <property type="component" value="Unassembled WGS sequence"/>
</dbReference>
<dbReference type="InterPro" id="IPR011990">
    <property type="entry name" value="TPR-like_helical_dom_sf"/>
</dbReference>
<evidence type="ECO:0000313" key="1">
    <source>
        <dbReference type="EMBL" id="CAG8614502.1"/>
    </source>
</evidence>
<dbReference type="InterPro" id="IPR052945">
    <property type="entry name" value="Mitotic_Regulator"/>
</dbReference>
<protein>
    <submittedName>
        <fullName evidence="1">18394_t:CDS:1</fullName>
    </submittedName>
    <submittedName>
        <fullName evidence="2">811_t:CDS:1</fullName>
    </submittedName>
</protein>
<dbReference type="EMBL" id="CAJVPV010007113">
    <property type="protein sequence ID" value="CAG8614814.1"/>
    <property type="molecule type" value="Genomic_DNA"/>
</dbReference>
<organism evidence="2 3">
    <name type="scientific">Acaulospora morrowiae</name>
    <dbReference type="NCBI Taxonomy" id="94023"/>
    <lineage>
        <taxon>Eukaryota</taxon>
        <taxon>Fungi</taxon>
        <taxon>Fungi incertae sedis</taxon>
        <taxon>Mucoromycota</taxon>
        <taxon>Glomeromycotina</taxon>
        <taxon>Glomeromycetes</taxon>
        <taxon>Diversisporales</taxon>
        <taxon>Acaulosporaceae</taxon>
        <taxon>Acaulospora</taxon>
    </lineage>
</organism>
<gene>
    <name evidence="1" type="ORF">AMORRO_LOCUS8376</name>
    <name evidence="2" type="ORF">AMORRO_LOCUS8388</name>
</gene>
<name>A0A9N9CTQ9_9GLOM</name>
<dbReference type="PANTHER" id="PTHR43628:SF1">
    <property type="entry name" value="CHITIN SYNTHASE REGULATORY FACTOR 2-RELATED"/>
    <property type="match status" value="1"/>
</dbReference>
<dbReference type="EMBL" id="CAJVPV010007085">
    <property type="protein sequence ID" value="CAG8614502.1"/>
    <property type="molecule type" value="Genomic_DNA"/>
</dbReference>
<dbReference type="AlphaFoldDB" id="A0A9N9CTQ9"/>
<dbReference type="OrthoDB" id="272077at2759"/>
<dbReference type="Gene3D" id="1.25.40.10">
    <property type="entry name" value="Tetratricopeptide repeat domain"/>
    <property type="match status" value="1"/>
</dbReference>
<dbReference type="InterPro" id="IPR006597">
    <property type="entry name" value="Sel1-like"/>
</dbReference>
<sequence>DVGYCFGTGKGTHQNEEKAFSWYLRGAENDHVLSQSTIGVRYLRGIGTPKDIMKGIYWFNLAKENGDKDAEENLALIANIII</sequence>
<feature type="non-terminal residue" evidence="2">
    <location>
        <position position="1"/>
    </location>
</feature>